<keyword evidence="6" id="KW-0227">DNA damage</keyword>
<gene>
    <name evidence="18" type="primary">mutT</name>
    <name evidence="18" type="ORF">Pan216_27740</name>
</gene>
<dbReference type="PANTHER" id="PTHR47707:SF1">
    <property type="entry name" value="NUDIX HYDROLASE FAMILY PROTEIN"/>
    <property type="match status" value="1"/>
</dbReference>
<dbReference type="AlphaFoldDB" id="A0A518B4J5"/>
<dbReference type="EC" id="3.6.1.55" evidence="12"/>
<dbReference type="CDD" id="cd03425">
    <property type="entry name" value="NUDIX_MutT_NudA_like"/>
    <property type="match status" value="1"/>
</dbReference>
<dbReference type="OrthoDB" id="9810648at2"/>
<dbReference type="GO" id="GO:0035539">
    <property type="term" value="F:8-oxo-7,8-dihydrodeoxyguanosine triphosphate pyrophosphatase activity"/>
    <property type="evidence" value="ECO:0007669"/>
    <property type="project" value="UniProtKB-EC"/>
</dbReference>
<evidence type="ECO:0000256" key="9">
    <source>
        <dbReference type="ARBA" id="ARBA00023204"/>
    </source>
</evidence>
<dbReference type="SUPFAM" id="SSF55811">
    <property type="entry name" value="Nudix"/>
    <property type="match status" value="1"/>
</dbReference>
<evidence type="ECO:0000256" key="8">
    <source>
        <dbReference type="ARBA" id="ARBA00022842"/>
    </source>
</evidence>
<dbReference type="Pfam" id="PF14815">
    <property type="entry name" value="NUDIX_4"/>
    <property type="match status" value="1"/>
</dbReference>
<dbReference type="PANTHER" id="PTHR47707">
    <property type="entry name" value="8-OXO-DGTP DIPHOSPHATASE"/>
    <property type="match status" value="1"/>
</dbReference>
<keyword evidence="5" id="KW-0479">Metal-binding</keyword>
<dbReference type="RefSeq" id="WP_145258440.1">
    <property type="nucleotide sequence ID" value="NZ_CP036279.1"/>
</dbReference>
<keyword evidence="4" id="KW-0235">DNA replication</keyword>
<comment type="catalytic activity">
    <reaction evidence="10">
        <text>8-oxo-dGTP + H2O = 8-oxo-dGMP + diphosphate + H(+)</text>
        <dbReference type="Rhea" id="RHEA:31575"/>
        <dbReference type="ChEBI" id="CHEBI:15377"/>
        <dbReference type="ChEBI" id="CHEBI:15378"/>
        <dbReference type="ChEBI" id="CHEBI:33019"/>
        <dbReference type="ChEBI" id="CHEBI:63224"/>
        <dbReference type="ChEBI" id="CHEBI:77896"/>
        <dbReference type="EC" id="3.6.1.55"/>
    </reaction>
</comment>
<evidence type="ECO:0000256" key="16">
    <source>
        <dbReference type="ARBA" id="ARBA00042798"/>
    </source>
</evidence>
<evidence type="ECO:0000313" key="18">
    <source>
        <dbReference type="EMBL" id="QDU61909.1"/>
    </source>
</evidence>
<dbReference type="InterPro" id="IPR015797">
    <property type="entry name" value="NUDIX_hydrolase-like_dom_sf"/>
</dbReference>
<evidence type="ECO:0000256" key="12">
    <source>
        <dbReference type="ARBA" id="ARBA00038905"/>
    </source>
</evidence>
<dbReference type="EMBL" id="CP036279">
    <property type="protein sequence ID" value="QDU61909.1"/>
    <property type="molecule type" value="Genomic_DNA"/>
</dbReference>
<evidence type="ECO:0000256" key="6">
    <source>
        <dbReference type="ARBA" id="ARBA00022763"/>
    </source>
</evidence>
<evidence type="ECO:0000256" key="3">
    <source>
        <dbReference type="ARBA" id="ARBA00022457"/>
    </source>
</evidence>
<feature type="domain" description="Nudix hydrolase" evidence="17">
    <location>
        <begin position="2"/>
        <end position="126"/>
    </location>
</feature>
<dbReference type="GO" id="GO:0044715">
    <property type="term" value="F:8-oxo-dGDP phosphatase activity"/>
    <property type="evidence" value="ECO:0007669"/>
    <property type="project" value="TreeGrafter"/>
</dbReference>
<comment type="catalytic activity">
    <reaction evidence="11">
        <text>8-oxo-GTP + H2O = 8-oxo-GMP + diphosphate + H(+)</text>
        <dbReference type="Rhea" id="RHEA:67616"/>
        <dbReference type="ChEBI" id="CHEBI:15377"/>
        <dbReference type="ChEBI" id="CHEBI:15378"/>
        <dbReference type="ChEBI" id="CHEBI:33019"/>
        <dbReference type="ChEBI" id="CHEBI:143553"/>
        <dbReference type="ChEBI" id="CHEBI:145694"/>
    </reaction>
</comment>
<protein>
    <recommendedName>
        <fullName evidence="13">8-oxo-dGTP diphosphatase</fullName>
        <ecNumber evidence="12">3.6.1.55</ecNumber>
    </recommendedName>
    <alternativeName>
        <fullName evidence="16">7,8-dihydro-8-oxoguanine-triphosphatase</fullName>
    </alternativeName>
    <alternativeName>
        <fullName evidence="15">Mutator protein MutT</fullName>
    </alternativeName>
    <alternativeName>
        <fullName evidence="14">dGTP pyrophosphohydrolase</fullName>
    </alternativeName>
</protein>
<reference evidence="18 19" key="1">
    <citation type="submission" date="2019-02" db="EMBL/GenBank/DDBJ databases">
        <title>Deep-cultivation of Planctomycetes and their phenomic and genomic characterization uncovers novel biology.</title>
        <authorList>
            <person name="Wiegand S."/>
            <person name="Jogler M."/>
            <person name="Boedeker C."/>
            <person name="Pinto D."/>
            <person name="Vollmers J."/>
            <person name="Rivas-Marin E."/>
            <person name="Kohn T."/>
            <person name="Peeters S.H."/>
            <person name="Heuer A."/>
            <person name="Rast P."/>
            <person name="Oberbeckmann S."/>
            <person name="Bunk B."/>
            <person name="Jeske O."/>
            <person name="Meyerdierks A."/>
            <person name="Storesund J.E."/>
            <person name="Kallscheuer N."/>
            <person name="Luecker S."/>
            <person name="Lage O.M."/>
            <person name="Pohl T."/>
            <person name="Merkel B.J."/>
            <person name="Hornburger P."/>
            <person name="Mueller R.-W."/>
            <person name="Bruemmer F."/>
            <person name="Labrenz M."/>
            <person name="Spormann A.M."/>
            <person name="Op den Camp H."/>
            <person name="Overmann J."/>
            <person name="Amann R."/>
            <person name="Jetten M.S.M."/>
            <person name="Mascher T."/>
            <person name="Medema M.H."/>
            <person name="Devos D.P."/>
            <person name="Kaster A.-K."/>
            <person name="Ovreas L."/>
            <person name="Rohde M."/>
            <person name="Galperin M.Y."/>
            <person name="Jogler C."/>
        </authorList>
    </citation>
    <scope>NUCLEOTIDE SEQUENCE [LARGE SCALE GENOMIC DNA]</scope>
    <source>
        <strain evidence="18 19">Pan216</strain>
    </source>
</reference>
<dbReference type="Gene3D" id="3.90.79.10">
    <property type="entry name" value="Nucleoside Triphosphate Pyrophosphohydrolase"/>
    <property type="match status" value="1"/>
</dbReference>
<keyword evidence="19" id="KW-1185">Reference proteome</keyword>
<accession>A0A518B4J5</accession>
<dbReference type="KEGG" id="knv:Pan216_27740"/>
<evidence type="ECO:0000256" key="2">
    <source>
        <dbReference type="ARBA" id="ARBA00005582"/>
    </source>
</evidence>
<dbReference type="GO" id="GO:0044716">
    <property type="term" value="F:8-oxo-GDP phosphatase activity"/>
    <property type="evidence" value="ECO:0007669"/>
    <property type="project" value="TreeGrafter"/>
</dbReference>
<proteinExistence type="inferred from homology"/>
<evidence type="ECO:0000256" key="11">
    <source>
        <dbReference type="ARBA" id="ARBA00036904"/>
    </source>
</evidence>
<comment type="cofactor">
    <cofactor evidence="1">
        <name>Mg(2+)</name>
        <dbReference type="ChEBI" id="CHEBI:18420"/>
    </cofactor>
</comment>
<name>A0A518B4J5_9BACT</name>
<sequence length="132" mass="14515">MDITRVAIGIVWRGGRVLVGRRSQDVPLGGAAEFPGGKCKPNEPPAATVVRECREETGLRVRVAGKRHRCKHQYDHGRLELHFFDCVIADPDGDAEPRPPFDWVDLQTVADLDFPEANAMVLSMIVGSPLDA</sequence>
<dbReference type="InterPro" id="IPR029119">
    <property type="entry name" value="MutY_C"/>
</dbReference>
<evidence type="ECO:0000256" key="15">
    <source>
        <dbReference type="ARBA" id="ARBA00041979"/>
    </source>
</evidence>
<dbReference type="GO" id="GO:0006260">
    <property type="term" value="P:DNA replication"/>
    <property type="evidence" value="ECO:0007669"/>
    <property type="project" value="UniProtKB-KW"/>
</dbReference>
<dbReference type="Proteomes" id="UP000317093">
    <property type="component" value="Chromosome"/>
</dbReference>
<evidence type="ECO:0000256" key="10">
    <source>
        <dbReference type="ARBA" id="ARBA00035861"/>
    </source>
</evidence>
<evidence type="ECO:0000256" key="14">
    <source>
        <dbReference type="ARBA" id="ARBA00041592"/>
    </source>
</evidence>
<dbReference type="GO" id="GO:0046872">
    <property type="term" value="F:metal ion binding"/>
    <property type="evidence" value="ECO:0007669"/>
    <property type="project" value="UniProtKB-KW"/>
</dbReference>
<evidence type="ECO:0000313" key="19">
    <source>
        <dbReference type="Proteomes" id="UP000317093"/>
    </source>
</evidence>
<evidence type="ECO:0000256" key="5">
    <source>
        <dbReference type="ARBA" id="ARBA00022723"/>
    </source>
</evidence>
<dbReference type="InterPro" id="IPR047127">
    <property type="entry name" value="MutT-like"/>
</dbReference>
<keyword evidence="3" id="KW-0515">Mutator protein</keyword>
<dbReference type="PROSITE" id="PS51462">
    <property type="entry name" value="NUDIX"/>
    <property type="match status" value="1"/>
</dbReference>
<evidence type="ECO:0000256" key="4">
    <source>
        <dbReference type="ARBA" id="ARBA00022705"/>
    </source>
</evidence>
<evidence type="ECO:0000259" key="17">
    <source>
        <dbReference type="PROSITE" id="PS51462"/>
    </source>
</evidence>
<dbReference type="InterPro" id="IPR000086">
    <property type="entry name" value="NUDIX_hydrolase_dom"/>
</dbReference>
<comment type="similarity">
    <text evidence="2">Belongs to the Nudix hydrolase family.</text>
</comment>
<keyword evidence="8" id="KW-0460">Magnesium</keyword>
<keyword evidence="9" id="KW-0234">DNA repair</keyword>
<organism evidence="18 19">
    <name type="scientific">Kolteria novifilia</name>
    <dbReference type="NCBI Taxonomy" id="2527975"/>
    <lineage>
        <taxon>Bacteria</taxon>
        <taxon>Pseudomonadati</taxon>
        <taxon>Planctomycetota</taxon>
        <taxon>Planctomycetia</taxon>
        <taxon>Kolteriales</taxon>
        <taxon>Kolteriaceae</taxon>
        <taxon>Kolteria</taxon>
    </lineage>
</organism>
<keyword evidence="7 18" id="KW-0378">Hydrolase</keyword>
<evidence type="ECO:0000256" key="1">
    <source>
        <dbReference type="ARBA" id="ARBA00001946"/>
    </source>
</evidence>
<dbReference type="GO" id="GO:0008413">
    <property type="term" value="F:8-oxo-7,8-dihydroguanosine triphosphate pyrophosphatase activity"/>
    <property type="evidence" value="ECO:0007669"/>
    <property type="project" value="TreeGrafter"/>
</dbReference>
<dbReference type="GO" id="GO:0006281">
    <property type="term" value="P:DNA repair"/>
    <property type="evidence" value="ECO:0007669"/>
    <property type="project" value="UniProtKB-KW"/>
</dbReference>
<evidence type="ECO:0000256" key="7">
    <source>
        <dbReference type="ARBA" id="ARBA00022801"/>
    </source>
</evidence>
<evidence type="ECO:0000256" key="13">
    <source>
        <dbReference type="ARBA" id="ARBA00040794"/>
    </source>
</evidence>